<protein>
    <submittedName>
        <fullName evidence="6">Cellulase family glycosylhydrolase</fullName>
    </submittedName>
</protein>
<proteinExistence type="inferred from homology"/>
<evidence type="ECO:0000256" key="1">
    <source>
        <dbReference type="ARBA" id="ARBA00022801"/>
    </source>
</evidence>
<dbReference type="SUPFAM" id="SSF51445">
    <property type="entry name" value="(Trans)glycosidases"/>
    <property type="match status" value="1"/>
</dbReference>
<reference evidence="6" key="1">
    <citation type="submission" date="2022-06" db="EMBL/GenBank/DDBJ databases">
        <title>Alkalicoccobacillus porphyridii sp. nov., isolated from a marine red alga, Porphyridium purpureum and reclassification of Shouchella plakortidis and Shouchella gibsonii as Alkalicoccobacillus plakortidis comb. nov. and Alkalicoccobacillus gibsonii comb. nov.</title>
        <authorList>
            <person name="Kim K.H."/>
            <person name="Lee J.K."/>
            <person name="Han D.M."/>
            <person name="Baek J.H."/>
            <person name="Jeon C.O."/>
        </authorList>
    </citation>
    <scope>NUCLEOTIDE SEQUENCE</scope>
    <source>
        <strain evidence="6">DSM 19153</strain>
    </source>
</reference>
<dbReference type="InterPro" id="IPR051923">
    <property type="entry name" value="Glycosyl_Hydrolase_39"/>
</dbReference>
<sequence>MLKKGKWLFVGLIVFSVIVMAVIFIVRWEADPTFEKLSVTDGLGINIHEVTANEIEMLAELGVTWVRIDLTWEQIEKEPGIYEYGETRYDELADAILKNGMRPYFILSYGNPLYSGEQSIGTQAGKEKFAEFVRETVSHYKGMGGIWEIWNEPNYDDHWLTAPTYEPYADLVHISAPIIKELDPTAIIAGPAMLNLNGESLVWMEELFKRGVLEHLDAISVHPYRHTPPETVTGDYEMLQELIDTYTDREDIEIFSGEWGYSLTSLPDEAKRASSSIPCADVAGERVE</sequence>
<dbReference type="InterPro" id="IPR001547">
    <property type="entry name" value="Glyco_hydro_5"/>
</dbReference>
<name>A0ABT0XJD8_9BACI</name>
<dbReference type="Gene3D" id="3.20.20.80">
    <property type="entry name" value="Glycosidases"/>
    <property type="match status" value="1"/>
</dbReference>
<keyword evidence="4" id="KW-0472">Membrane</keyword>
<dbReference type="InterPro" id="IPR017853">
    <property type="entry name" value="GH"/>
</dbReference>
<evidence type="ECO:0000256" key="2">
    <source>
        <dbReference type="ARBA" id="ARBA00023295"/>
    </source>
</evidence>
<keyword evidence="4" id="KW-1133">Transmembrane helix</keyword>
<keyword evidence="7" id="KW-1185">Reference proteome</keyword>
<dbReference type="Pfam" id="PF00150">
    <property type="entry name" value="Cellulase"/>
    <property type="match status" value="1"/>
</dbReference>
<keyword evidence="1 3" id="KW-0378">Hydrolase</keyword>
<evidence type="ECO:0000313" key="7">
    <source>
        <dbReference type="Proteomes" id="UP001203665"/>
    </source>
</evidence>
<evidence type="ECO:0000313" key="6">
    <source>
        <dbReference type="EMBL" id="MCM2675835.1"/>
    </source>
</evidence>
<keyword evidence="4" id="KW-0812">Transmembrane</keyword>
<evidence type="ECO:0000256" key="3">
    <source>
        <dbReference type="RuleBase" id="RU361153"/>
    </source>
</evidence>
<dbReference type="Proteomes" id="UP001203665">
    <property type="component" value="Unassembled WGS sequence"/>
</dbReference>
<feature type="transmembrane region" description="Helical" evidence="4">
    <location>
        <begin position="7"/>
        <end position="28"/>
    </location>
</feature>
<dbReference type="RefSeq" id="WP_251607103.1">
    <property type="nucleotide sequence ID" value="NZ_JAMQJY010000001.1"/>
</dbReference>
<feature type="domain" description="Glycoside hydrolase family 5" evidence="5">
    <location>
        <begin position="54"/>
        <end position="268"/>
    </location>
</feature>
<dbReference type="PANTHER" id="PTHR12631:SF10">
    <property type="entry name" value="BETA-XYLOSIDASE-LIKE PROTEIN-RELATED"/>
    <property type="match status" value="1"/>
</dbReference>
<comment type="caution">
    <text evidence="6">The sequence shown here is derived from an EMBL/GenBank/DDBJ whole genome shotgun (WGS) entry which is preliminary data.</text>
</comment>
<keyword evidence="2 3" id="KW-0326">Glycosidase</keyword>
<dbReference type="PANTHER" id="PTHR12631">
    <property type="entry name" value="ALPHA-L-IDURONIDASE"/>
    <property type="match status" value="1"/>
</dbReference>
<gene>
    <name evidence="6" type="ORF">NDM98_10270</name>
</gene>
<evidence type="ECO:0000256" key="4">
    <source>
        <dbReference type="SAM" id="Phobius"/>
    </source>
</evidence>
<comment type="similarity">
    <text evidence="3">Belongs to the glycosyl hydrolase 5 (cellulase A) family.</text>
</comment>
<dbReference type="EMBL" id="JAMQJY010000001">
    <property type="protein sequence ID" value="MCM2675835.1"/>
    <property type="molecule type" value="Genomic_DNA"/>
</dbReference>
<organism evidence="6 7">
    <name type="scientific">Alkalicoccobacillus plakortidis</name>
    <dbReference type="NCBI Taxonomy" id="444060"/>
    <lineage>
        <taxon>Bacteria</taxon>
        <taxon>Bacillati</taxon>
        <taxon>Bacillota</taxon>
        <taxon>Bacilli</taxon>
        <taxon>Bacillales</taxon>
        <taxon>Bacillaceae</taxon>
        <taxon>Alkalicoccobacillus</taxon>
    </lineage>
</organism>
<accession>A0ABT0XJD8</accession>
<evidence type="ECO:0000259" key="5">
    <source>
        <dbReference type="Pfam" id="PF00150"/>
    </source>
</evidence>